<feature type="non-terminal residue" evidence="2">
    <location>
        <position position="1"/>
    </location>
</feature>
<gene>
    <name evidence="2" type="ORF">Tci_929624</name>
</gene>
<proteinExistence type="predicted"/>
<organism evidence="2">
    <name type="scientific">Tanacetum cinerariifolium</name>
    <name type="common">Dalmatian daisy</name>
    <name type="synonym">Chrysanthemum cinerariifolium</name>
    <dbReference type="NCBI Taxonomy" id="118510"/>
    <lineage>
        <taxon>Eukaryota</taxon>
        <taxon>Viridiplantae</taxon>
        <taxon>Streptophyta</taxon>
        <taxon>Embryophyta</taxon>
        <taxon>Tracheophyta</taxon>
        <taxon>Spermatophyta</taxon>
        <taxon>Magnoliopsida</taxon>
        <taxon>eudicotyledons</taxon>
        <taxon>Gunneridae</taxon>
        <taxon>Pentapetalae</taxon>
        <taxon>asterids</taxon>
        <taxon>campanulids</taxon>
        <taxon>Asterales</taxon>
        <taxon>Asteraceae</taxon>
        <taxon>Asteroideae</taxon>
        <taxon>Anthemideae</taxon>
        <taxon>Anthemidinae</taxon>
        <taxon>Tanacetum</taxon>
    </lineage>
</organism>
<name>A0A699XCQ5_TANCI</name>
<evidence type="ECO:0000313" key="2">
    <source>
        <dbReference type="EMBL" id="GFD57655.1"/>
    </source>
</evidence>
<accession>A0A699XCQ5</accession>
<protein>
    <submittedName>
        <fullName evidence="2">Uncharacterized protein</fullName>
    </submittedName>
</protein>
<feature type="non-terminal residue" evidence="2">
    <location>
        <position position="87"/>
    </location>
</feature>
<comment type="caution">
    <text evidence="2">The sequence shown here is derived from an EMBL/GenBank/DDBJ whole genome shotgun (WGS) entry which is preliminary data.</text>
</comment>
<evidence type="ECO:0000256" key="1">
    <source>
        <dbReference type="SAM" id="MobiDB-lite"/>
    </source>
</evidence>
<reference evidence="2" key="1">
    <citation type="journal article" date="2019" name="Sci. Rep.">
        <title>Draft genome of Tanacetum cinerariifolium, the natural source of mosquito coil.</title>
        <authorList>
            <person name="Yamashiro T."/>
            <person name="Shiraishi A."/>
            <person name="Satake H."/>
            <person name="Nakayama K."/>
        </authorList>
    </citation>
    <scope>NUCLEOTIDE SEQUENCE</scope>
</reference>
<dbReference type="EMBL" id="BKCJ011843648">
    <property type="protein sequence ID" value="GFD57655.1"/>
    <property type="molecule type" value="Genomic_DNA"/>
</dbReference>
<dbReference type="AlphaFoldDB" id="A0A699XCQ5"/>
<sequence length="87" mass="9564">VLDRRRQFRQTLTNIPEELQGEALAPGVGVEDKVNPDASVEAVTSGYARERKTRSMNAAPGATNAGAQGDPAGLQQRRGRFFFTWQF</sequence>
<feature type="region of interest" description="Disordered" evidence="1">
    <location>
        <begin position="54"/>
        <end position="73"/>
    </location>
</feature>